<keyword evidence="1" id="KW-0472">Membrane</keyword>
<dbReference type="AlphaFoldDB" id="G0TYS9"/>
<keyword evidence="1" id="KW-0812">Transmembrane</keyword>
<proteinExistence type="predicted"/>
<reference evidence="2" key="1">
    <citation type="journal article" date="2012" name="Proc. Natl. Acad. Sci. U.S.A.">
        <title>Antigenic diversity is generated by distinct evolutionary mechanisms in African trypanosome species.</title>
        <authorList>
            <person name="Jackson A.P."/>
            <person name="Berry A."/>
            <person name="Aslett M."/>
            <person name="Allison H.C."/>
            <person name="Burton P."/>
            <person name="Vavrova-Anderson J."/>
            <person name="Brown R."/>
            <person name="Browne H."/>
            <person name="Corton N."/>
            <person name="Hauser H."/>
            <person name="Gamble J."/>
            <person name="Gilderthorp R."/>
            <person name="Marcello L."/>
            <person name="McQuillan J."/>
            <person name="Otto T.D."/>
            <person name="Quail M.A."/>
            <person name="Sanders M.J."/>
            <person name="van Tonder A."/>
            <person name="Ginger M.L."/>
            <person name="Field M.C."/>
            <person name="Barry J.D."/>
            <person name="Hertz-Fowler C."/>
            <person name="Berriman M."/>
        </authorList>
    </citation>
    <scope>NUCLEOTIDE SEQUENCE</scope>
    <source>
        <strain evidence="2">Y486</strain>
    </source>
</reference>
<accession>G0TYS9</accession>
<protein>
    <submittedName>
        <fullName evidence="2">Uncharacterized protein</fullName>
    </submittedName>
</protein>
<dbReference type="EMBL" id="HE573023">
    <property type="protein sequence ID" value="CCC49129.1"/>
    <property type="molecule type" value="Genomic_DNA"/>
</dbReference>
<feature type="transmembrane region" description="Helical" evidence="1">
    <location>
        <begin position="36"/>
        <end position="57"/>
    </location>
</feature>
<name>G0TYS9_TRYVY</name>
<evidence type="ECO:0000256" key="1">
    <source>
        <dbReference type="SAM" id="Phobius"/>
    </source>
</evidence>
<gene>
    <name evidence="2" type="ORF">TVY486_0704630</name>
</gene>
<evidence type="ECO:0000313" key="2">
    <source>
        <dbReference type="EMBL" id="CCC49129.1"/>
    </source>
</evidence>
<organism evidence="2">
    <name type="scientific">Trypanosoma vivax (strain Y486)</name>
    <dbReference type="NCBI Taxonomy" id="1055687"/>
    <lineage>
        <taxon>Eukaryota</taxon>
        <taxon>Discoba</taxon>
        <taxon>Euglenozoa</taxon>
        <taxon>Kinetoplastea</taxon>
        <taxon>Metakinetoplastina</taxon>
        <taxon>Trypanosomatida</taxon>
        <taxon>Trypanosomatidae</taxon>
        <taxon>Trypanosoma</taxon>
        <taxon>Duttonella</taxon>
    </lineage>
</organism>
<keyword evidence="1" id="KW-1133">Transmembrane helix</keyword>
<sequence>MVLVTTTYSPTSNLTPTRTEQLATFSPTLSRDTGTLWPIVLLPILPVACHFCTYSFITFYPSIMMHHPPLSLPQHQTQNPIFSTCISKYLMSLPVLQFT</sequence>